<comment type="caution">
    <text evidence="1">The sequence shown here is derived from an EMBL/GenBank/DDBJ whole genome shotgun (WGS) entry which is preliminary data.</text>
</comment>
<dbReference type="EMBL" id="JRES01001420">
    <property type="protein sequence ID" value="KNC23068.1"/>
    <property type="molecule type" value="Genomic_DNA"/>
</dbReference>
<organism evidence="1 2">
    <name type="scientific">Lucilia cuprina</name>
    <name type="common">Green bottle fly</name>
    <name type="synonym">Australian sheep blowfly</name>
    <dbReference type="NCBI Taxonomy" id="7375"/>
    <lineage>
        <taxon>Eukaryota</taxon>
        <taxon>Metazoa</taxon>
        <taxon>Ecdysozoa</taxon>
        <taxon>Arthropoda</taxon>
        <taxon>Hexapoda</taxon>
        <taxon>Insecta</taxon>
        <taxon>Pterygota</taxon>
        <taxon>Neoptera</taxon>
        <taxon>Endopterygota</taxon>
        <taxon>Diptera</taxon>
        <taxon>Brachycera</taxon>
        <taxon>Muscomorpha</taxon>
        <taxon>Oestroidea</taxon>
        <taxon>Calliphoridae</taxon>
        <taxon>Luciliinae</taxon>
        <taxon>Lucilia</taxon>
    </lineage>
</organism>
<proteinExistence type="predicted"/>
<name>A0A0L0BSV9_LUCCU</name>
<sequence>MKFFEGFHFCQAIRRNICKRKSLLNYIRSSRNASLLYHKIMALPLLPANLIRSAFEEIKRNILIMDSEGFFVEFLKYFETQWLDKVGCNILVFAMRKLGRHRQLKHIMASWGGSQKKMSFFKFVPLIRNEEFFKSRHFAMKCESESSDEDSDNEELNLPISNNENECVCALLP</sequence>
<keyword evidence="2" id="KW-1185">Reference proteome</keyword>
<accession>A0A0L0BSV9</accession>
<reference evidence="1 2" key="1">
    <citation type="journal article" date="2015" name="Nat. Commun.">
        <title>Lucilia cuprina genome unlocks parasitic fly biology to underpin future interventions.</title>
        <authorList>
            <person name="Anstead C.A."/>
            <person name="Korhonen P.K."/>
            <person name="Young N.D."/>
            <person name="Hall R.S."/>
            <person name="Jex A.R."/>
            <person name="Murali S.C."/>
            <person name="Hughes D.S."/>
            <person name="Lee S.F."/>
            <person name="Perry T."/>
            <person name="Stroehlein A.J."/>
            <person name="Ansell B.R."/>
            <person name="Breugelmans B."/>
            <person name="Hofmann A."/>
            <person name="Qu J."/>
            <person name="Dugan S."/>
            <person name="Lee S.L."/>
            <person name="Chao H."/>
            <person name="Dinh H."/>
            <person name="Han Y."/>
            <person name="Doddapaneni H.V."/>
            <person name="Worley K.C."/>
            <person name="Muzny D.M."/>
            <person name="Ioannidis P."/>
            <person name="Waterhouse R.M."/>
            <person name="Zdobnov E.M."/>
            <person name="James P.J."/>
            <person name="Bagnall N.H."/>
            <person name="Kotze A.C."/>
            <person name="Gibbs R.A."/>
            <person name="Richards S."/>
            <person name="Batterham P."/>
            <person name="Gasser R.B."/>
        </authorList>
    </citation>
    <scope>NUCLEOTIDE SEQUENCE [LARGE SCALE GENOMIC DNA]</scope>
    <source>
        <strain evidence="1 2">LS</strain>
        <tissue evidence="1">Full body</tissue>
    </source>
</reference>
<dbReference type="AlphaFoldDB" id="A0A0L0BSV9"/>
<evidence type="ECO:0000313" key="1">
    <source>
        <dbReference type="EMBL" id="KNC23068.1"/>
    </source>
</evidence>
<protein>
    <submittedName>
        <fullName evidence="1">Uncharacterized protein</fullName>
    </submittedName>
</protein>
<evidence type="ECO:0000313" key="2">
    <source>
        <dbReference type="Proteomes" id="UP000037069"/>
    </source>
</evidence>
<dbReference type="Proteomes" id="UP000037069">
    <property type="component" value="Unassembled WGS sequence"/>
</dbReference>
<gene>
    <name evidence="1" type="ORF">FF38_01499</name>
</gene>
<dbReference type="OrthoDB" id="8047332at2759"/>